<dbReference type="AlphaFoldDB" id="A0NZM9"/>
<evidence type="ECO:0000256" key="10">
    <source>
        <dbReference type="ARBA" id="ARBA00022764"/>
    </source>
</evidence>
<evidence type="ECO:0000313" key="19">
    <source>
        <dbReference type="Proteomes" id="UP000004848"/>
    </source>
</evidence>
<feature type="binding site" description="axial binding residue" evidence="16">
    <location>
        <position position="66"/>
    </location>
    <ligand>
        <name>heme c</name>
        <dbReference type="ChEBI" id="CHEBI:61717"/>
        <label>1</label>
    </ligand>
    <ligandPart>
        <name>Fe</name>
        <dbReference type="ChEBI" id="CHEBI:18248"/>
    </ligandPart>
</feature>
<comment type="subcellular location">
    <subcellularLocation>
        <location evidence="2 14">Periplasm</location>
    </subcellularLocation>
</comment>
<evidence type="ECO:0000256" key="14">
    <source>
        <dbReference type="PIRNR" id="PIRNR006105"/>
    </source>
</evidence>
<feature type="binding site" description="covalent" evidence="15">
    <location>
        <position position="80"/>
    </location>
    <ligand>
        <name>heme c</name>
        <dbReference type="ChEBI" id="CHEBI:61717"/>
        <label>1</label>
    </ligand>
</feature>
<dbReference type="PANTHER" id="PTHR38604">
    <property type="entry name" value="PERIPLASMIC NITRATE REDUCTASE, ELECTRON TRANSFER SUBUNIT"/>
    <property type="match status" value="1"/>
</dbReference>
<evidence type="ECO:0000256" key="6">
    <source>
        <dbReference type="ARBA" id="ARBA00022448"/>
    </source>
</evidence>
<dbReference type="Gene3D" id="1.10.1130.10">
    <property type="entry name" value="Flavocytochrome C3, Chain A"/>
    <property type="match status" value="1"/>
</dbReference>
<comment type="subunit">
    <text evidence="4 14">Component of the periplasmic nitrate reductase NapAB complex composed of NapA and NapB.</text>
</comment>
<dbReference type="PANTHER" id="PTHR38604:SF1">
    <property type="entry name" value="PERIPLASMIC NITRATE REDUCTASE, ELECTRON TRANSFER SUBUNIT"/>
    <property type="match status" value="1"/>
</dbReference>
<feature type="binding site" description="covalent" evidence="15">
    <location>
        <position position="120"/>
    </location>
    <ligand>
        <name>heme c</name>
        <dbReference type="ChEBI" id="CHEBI:61717"/>
        <label>2</label>
    </ligand>
</feature>
<feature type="binding site" description="axial binding residue" evidence="16">
    <location>
        <position position="84"/>
    </location>
    <ligand>
        <name>heme c</name>
        <dbReference type="ChEBI" id="CHEBI:61717"/>
        <label>1</label>
    </ligand>
    <ligandPart>
        <name>Fe</name>
        <dbReference type="ChEBI" id="CHEBI:18248"/>
    </ligandPart>
</feature>
<evidence type="ECO:0000256" key="7">
    <source>
        <dbReference type="ARBA" id="ARBA00022617"/>
    </source>
</evidence>
<keyword evidence="12 16" id="KW-0408">Iron</keyword>
<dbReference type="PIRSF" id="PIRSF006105">
    <property type="entry name" value="NapB"/>
    <property type="match status" value="1"/>
</dbReference>
<evidence type="ECO:0000256" key="15">
    <source>
        <dbReference type="PIRSR" id="PIRSR006105-1"/>
    </source>
</evidence>
<keyword evidence="8 16" id="KW-0479">Metal-binding</keyword>
<keyword evidence="6 14" id="KW-0813">Transport</keyword>
<evidence type="ECO:0000256" key="16">
    <source>
        <dbReference type="PIRSR" id="PIRSR006105-2"/>
    </source>
</evidence>
<feature type="signal peptide" evidence="17">
    <location>
        <begin position="1"/>
        <end position="21"/>
    </location>
</feature>
<proteinExistence type="inferred from homology"/>
<evidence type="ECO:0000256" key="8">
    <source>
        <dbReference type="ARBA" id="ARBA00022723"/>
    </source>
</evidence>
<dbReference type="InterPro" id="IPR036280">
    <property type="entry name" value="Multihaem_cyt_sf"/>
</dbReference>
<evidence type="ECO:0000256" key="3">
    <source>
        <dbReference type="ARBA" id="ARBA00007368"/>
    </source>
</evidence>
<dbReference type="GeneID" id="68848751"/>
<reference evidence="18 19" key="1">
    <citation type="submission" date="2006-05" db="EMBL/GenBank/DDBJ databases">
        <authorList>
            <person name="King G."/>
            <person name="Ferriera S."/>
            <person name="Johnson J."/>
            <person name="Kravitz S."/>
            <person name="Beeson K."/>
            <person name="Sutton G."/>
            <person name="Rogers Y.-H."/>
            <person name="Friedman R."/>
            <person name="Frazier M."/>
            <person name="Venter J.C."/>
        </authorList>
    </citation>
    <scope>NUCLEOTIDE SEQUENCE [LARGE SCALE GENOMIC DNA]</scope>
    <source>
        <strain evidence="19">ATCC 25650 / DSM 13394 / JCM 20685 / NBRC 16684 / NCIMB 2208 / IAM 12614 / B1</strain>
    </source>
</reference>
<evidence type="ECO:0000256" key="1">
    <source>
        <dbReference type="ARBA" id="ARBA00002599"/>
    </source>
</evidence>
<dbReference type="SUPFAM" id="SSF48695">
    <property type="entry name" value="Multiheme cytochromes"/>
    <property type="match status" value="1"/>
</dbReference>
<dbReference type="Proteomes" id="UP000004848">
    <property type="component" value="Unassembled WGS sequence"/>
</dbReference>
<evidence type="ECO:0000256" key="17">
    <source>
        <dbReference type="SAM" id="SignalP"/>
    </source>
</evidence>
<evidence type="ECO:0000256" key="9">
    <source>
        <dbReference type="ARBA" id="ARBA00022729"/>
    </source>
</evidence>
<comment type="function">
    <text evidence="1">Electron transfer subunit of the periplasmic nitrate reductase complex NapAB. Receives electrons from the membrane-anchored tetraheme c-type NapC protein and transfers these to NapA subunit, thus allowing electron flow between membrane and periplasm. Essential for periplasmic nitrate reduction with nitrate as the terminal electron acceptor.</text>
</comment>
<evidence type="ECO:0000256" key="5">
    <source>
        <dbReference type="ARBA" id="ARBA00013773"/>
    </source>
</evidence>
<keyword evidence="7 15" id="KW-0349">Heme</keyword>
<comment type="similarity">
    <text evidence="3 14">Belongs to the NapB family.</text>
</comment>
<evidence type="ECO:0000256" key="12">
    <source>
        <dbReference type="ARBA" id="ARBA00023004"/>
    </source>
</evidence>
<feature type="binding site" description="covalent" evidence="15">
    <location>
        <position position="83"/>
    </location>
    <ligand>
        <name>heme c</name>
        <dbReference type="ChEBI" id="CHEBI:61717"/>
        <label>1</label>
    </ligand>
</feature>
<dbReference type="GO" id="GO:0046872">
    <property type="term" value="F:metal ion binding"/>
    <property type="evidence" value="ECO:0007669"/>
    <property type="project" value="UniProtKB-KW"/>
</dbReference>
<evidence type="ECO:0000256" key="11">
    <source>
        <dbReference type="ARBA" id="ARBA00022982"/>
    </source>
</evidence>
<dbReference type="GO" id="GO:0042597">
    <property type="term" value="C:periplasmic space"/>
    <property type="evidence" value="ECO:0007669"/>
    <property type="project" value="UniProtKB-SubCell"/>
</dbReference>
<evidence type="ECO:0000256" key="2">
    <source>
        <dbReference type="ARBA" id="ARBA00004418"/>
    </source>
</evidence>
<feature type="binding site" description="axial binding residue" evidence="16">
    <location>
        <position position="124"/>
    </location>
    <ligand>
        <name>heme c</name>
        <dbReference type="ChEBI" id="CHEBI:61717"/>
        <label>2</label>
    </ligand>
    <ligandPart>
        <name>Fe</name>
        <dbReference type="ChEBI" id="CHEBI:18248"/>
    </ligandPart>
</feature>
<dbReference type="Pfam" id="PF03892">
    <property type="entry name" value="NapB"/>
    <property type="match status" value="1"/>
</dbReference>
<gene>
    <name evidence="18" type="ORF">SIAM614_31586</name>
</gene>
<dbReference type="InterPro" id="IPR005591">
    <property type="entry name" value="NapB"/>
</dbReference>
<dbReference type="RefSeq" id="WP_006938190.1">
    <property type="nucleotide sequence ID" value="NZ_AAUW01000018.1"/>
</dbReference>
<dbReference type="EMBL" id="AAUW01000018">
    <property type="protein sequence ID" value="EAV41908.1"/>
    <property type="molecule type" value="Genomic_DNA"/>
</dbReference>
<keyword evidence="9 17" id="KW-0732">Signal</keyword>
<feature type="binding site" description="covalent" evidence="15">
    <location>
        <position position="123"/>
    </location>
    <ligand>
        <name>heme c</name>
        <dbReference type="ChEBI" id="CHEBI:61717"/>
        <label>2</label>
    </ligand>
</feature>
<sequence>MKRFAIGLACAALFVAAAAVAQENIATLRPTTPLAENGTPAPMPKPVNSDIRQVRNYPEQPPLIPHTIEGYQIDKNSNKCLSCHARTAVEVSQAPMVSITHFMNRDNQFLASVTPRRYFCNQCHVPQTDARPLVENDFVDVDEVLEYVKSKEGAK</sequence>
<feature type="chain" id="PRO_5002627935" description="Periplasmic nitrate reductase, electron transfer subunit" evidence="17">
    <location>
        <begin position="22"/>
        <end position="155"/>
    </location>
</feature>
<comment type="PTM">
    <text evidence="15">Binds 2 heme C groups per subunit.</text>
</comment>
<comment type="caution">
    <text evidence="18">The sequence shown here is derived from an EMBL/GenBank/DDBJ whole genome shotgun (WGS) entry which is preliminary data.</text>
</comment>
<dbReference type="FunFam" id="1.10.1130.10:FF:000001">
    <property type="entry name" value="Periplasmic nitrate reductase, electron transfer subunit"/>
    <property type="match status" value="1"/>
</dbReference>
<dbReference type="GO" id="GO:0009061">
    <property type="term" value="P:anaerobic respiration"/>
    <property type="evidence" value="ECO:0007669"/>
    <property type="project" value="InterPro"/>
</dbReference>
<accession>A0NZM9</accession>
<organism evidence="18 19">
    <name type="scientific">Roseibium aggregatum (strain ATCC 25650 / DSM 13394 / JCM 20685 / NBRC 16684 / NCIMB 2208 / IAM 12614 / B1)</name>
    <name type="common">Stappia aggregata</name>
    <dbReference type="NCBI Taxonomy" id="384765"/>
    <lineage>
        <taxon>Bacteria</taxon>
        <taxon>Pseudomonadati</taxon>
        <taxon>Pseudomonadota</taxon>
        <taxon>Alphaproteobacteria</taxon>
        <taxon>Hyphomicrobiales</taxon>
        <taxon>Stappiaceae</taxon>
        <taxon>Roseibium</taxon>
    </lineage>
</organism>
<keyword evidence="11 14" id="KW-0249">Electron transport</keyword>
<keyword evidence="10 14" id="KW-0574">Periplasm</keyword>
<dbReference type="eggNOG" id="COG3043">
    <property type="taxonomic scope" value="Bacteria"/>
</dbReference>
<evidence type="ECO:0000313" key="18">
    <source>
        <dbReference type="EMBL" id="EAV41908.1"/>
    </source>
</evidence>
<name>A0NZM9_ROSAI</name>
<protein>
    <recommendedName>
        <fullName evidence="5 14">Periplasmic nitrate reductase, electron transfer subunit</fullName>
    </recommendedName>
    <alternativeName>
        <fullName evidence="13 14">Diheme cytochrome c NapB</fullName>
    </alternativeName>
</protein>
<evidence type="ECO:0000256" key="4">
    <source>
        <dbReference type="ARBA" id="ARBA00011752"/>
    </source>
</evidence>
<dbReference type="OrthoDB" id="13290at2"/>
<feature type="binding site" description="axial binding residue" evidence="16">
    <location>
        <position position="101"/>
    </location>
    <ligand>
        <name>heme c</name>
        <dbReference type="ChEBI" id="CHEBI:61717"/>
        <label>2</label>
    </ligand>
    <ligandPart>
        <name>Fe</name>
        <dbReference type="ChEBI" id="CHEBI:18248"/>
    </ligandPart>
</feature>
<evidence type="ECO:0000256" key="13">
    <source>
        <dbReference type="ARBA" id="ARBA00031832"/>
    </source>
</evidence>